<proteinExistence type="predicted"/>
<accession>F3PUJ7</accession>
<dbReference type="STRING" id="763034.HMPREF9446_02470"/>
<keyword evidence="5" id="KW-1185">Reference proteome</keyword>
<reference evidence="4 5" key="1">
    <citation type="submission" date="2011-02" db="EMBL/GenBank/DDBJ databases">
        <authorList>
            <person name="Weinstock G."/>
            <person name="Sodergren E."/>
            <person name="Clifton S."/>
            <person name="Fulton L."/>
            <person name="Fulton B."/>
            <person name="Courtney L."/>
            <person name="Fronick C."/>
            <person name="Harrison M."/>
            <person name="Strong C."/>
            <person name="Farmer C."/>
            <person name="Delahaunty K."/>
            <person name="Markovic C."/>
            <person name="Hall O."/>
            <person name="Minx P."/>
            <person name="Tomlinson C."/>
            <person name="Mitreva M."/>
            <person name="Hou S."/>
            <person name="Chen J."/>
            <person name="Wollam A."/>
            <person name="Pepin K.H."/>
            <person name="Johnson M."/>
            <person name="Bhonagiri V."/>
            <person name="Zhang X."/>
            <person name="Suruliraj S."/>
            <person name="Warren W."/>
            <person name="Chinwalla A."/>
            <person name="Mardis E.R."/>
            <person name="Wilson R.K."/>
        </authorList>
    </citation>
    <scope>NUCLEOTIDE SEQUENCE [LARGE SCALE GENOMIC DNA]</scope>
    <source>
        <strain evidence="4 5">YIT 12057</strain>
    </source>
</reference>
<dbReference type="PANTHER" id="PTHR22916:SF51">
    <property type="entry name" value="GLYCOSYLTRANSFERASE EPSH-RELATED"/>
    <property type="match status" value="1"/>
</dbReference>
<keyword evidence="2 4" id="KW-0808">Transferase</keyword>
<name>F3PUJ7_9BACE</name>
<dbReference type="AlphaFoldDB" id="F3PUJ7"/>
<evidence type="ECO:0000313" key="4">
    <source>
        <dbReference type="EMBL" id="EGF56068.1"/>
    </source>
</evidence>
<organism evidence="4 5">
    <name type="scientific">Bacteroides fluxus YIT 12057</name>
    <dbReference type="NCBI Taxonomy" id="763034"/>
    <lineage>
        <taxon>Bacteria</taxon>
        <taxon>Pseudomonadati</taxon>
        <taxon>Bacteroidota</taxon>
        <taxon>Bacteroidia</taxon>
        <taxon>Bacteroidales</taxon>
        <taxon>Bacteroidaceae</taxon>
        <taxon>Bacteroides</taxon>
    </lineage>
</organism>
<evidence type="ECO:0000256" key="1">
    <source>
        <dbReference type="ARBA" id="ARBA00022676"/>
    </source>
</evidence>
<protein>
    <submittedName>
        <fullName evidence="4">Glycosyltransferase, group 2 family protein</fullName>
    </submittedName>
</protein>
<keyword evidence="1" id="KW-0328">Glycosyltransferase</keyword>
<dbReference type="GeneID" id="86049986"/>
<feature type="domain" description="Glycosyltransferase 2-like" evidence="3">
    <location>
        <begin position="7"/>
        <end position="103"/>
    </location>
</feature>
<sequence>MEQPKISIIVPVYNVEQYLCQCIESILSQNYSDFELLLINDGSKDNSGKICDKYASIDCRIKVFHKKNGGVSSARNIGLQYACGDYVTFVDGDDMLMEDDMLFQLYHLYLSDIKYEIIEFPGLYFAGNKEKEYLNRIQCNLELSKPVSIFNYWFTNPRFEVWGHLFKRSLLQGICFDEMLTVGEDVVFLMEALQRCKSYLVVKEGCYYYRYRDTSVMHKKMAVDYNLFILQIIIRKNKIEDHTIFFNLFYRIIMPQILVEKLSKKTYLGYAAVLDEVSLYDILYSDSPFKVKCVLFLLKFVGFKMMDSILNLIKK</sequence>
<dbReference type="GO" id="GO:0016758">
    <property type="term" value="F:hexosyltransferase activity"/>
    <property type="evidence" value="ECO:0007669"/>
    <property type="project" value="UniProtKB-ARBA"/>
</dbReference>
<comment type="caution">
    <text evidence="4">The sequence shown here is derived from an EMBL/GenBank/DDBJ whole genome shotgun (WGS) entry which is preliminary data.</text>
</comment>
<dbReference type="EMBL" id="AFBN01000047">
    <property type="protein sequence ID" value="EGF56068.1"/>
    <property type="molecule type" value="Genomic_DNA"/>
</dbReference>
<dbReference type="CDD" id="cd00761">
    <property type="entry name" value="Glyco_tranf_GTA_type"/>
    <property type="match status" value="1"/>
</dbReference>
<dbReference type="Pfam" id="PF00535">
    <property type="entry name" value="Glycos_transf_2"/>
    <property type="match status" value="1"/>
</dbReference>
<dbReference type="Proteomes" id="UP000003416">
    <property type="component" value="Unassembled WGS sequence"/>
</dbReference>
<dbReference type="InterPro" id="IPR001173">
    <property type="entry name" value="Glyco_trans_2-like"/>
</dbReference>
<dbReference type="RefSeq" id="WP_009125725.1">
    <property type="nucleotide sequence ID" value="NZ_GL882644.1"/>
</dbReference>
<evidence type="ECO:0000256" key="2">
    <source>
        <dbReference type="ARBA" id="ARBA00022679"/>
    </source>
</evidence>
<dbReference type="SUPFAM" id="SSF53448">
    <property type="entry name" value="Nucleotide-diphospho-sugar transferases"/>
    <property type="match status" value="1"/>
</dbReference>
<evidence type="ECO:0000259" key="3">
    <source>
        <dbReference type="Pfam" id="PF00535"/>
    </source>
</evidence>
<dbReference type="HOGENOM" id="CLU_025996_25_0_10"/>
<evidence type="ECO:0000313" key="5">
    <source>
        <dbReference type="Proteomes" id="UP000003416"/>
    </source>
</evidence>
<dbReference type="eggNOG" id="COG1216">
    <property type="taxonomic scope" value="Bacteria"/>
</dbReference>
<dbReference type="InterPro" id="IPR029044">
    <property type="entry name" value="Nucleotide-diphossugar_trans"/>
</dbReference>
<dbReference type="Gene3D" id="3.90.550.10">
    <property type="entry name" value="Spore Coat Polysaccharide Biosynthesis Protein SpsA, Chain A"/>
    <property type="match status" value="1"/>
</dbReference>
<dbReference type="PANTHER" id="PTHR22916">
    <property type="entry name" value="GLYCOSYLTRANSFERASE"/>
    <property type="match status" value="1"/>
</dbReference>
<gene>
    <name evidence="4" type="ORF">HMPREF9446_02470</name>
</gene>